<feature type="coiled-coil region" evidence="9">
    <location>
        <begin position="18"/>
        <end position="45"/>
    </location>
</feature>
<dbReference type="GO" id="GO:0016787">
    <property type="term" value="F:hydrolase activity"/>
    <property type="evidence" value="ECO:0007669"/>
    <property type="project" value="UniProtKB-KW"/>
</dbReference>
<dbReference type="InterPro" id="IPR043128">
    <property type="entry name" value="Rev_trsase/Diguanyl_cyclase"/>
</dbReference>
<dbReference type="CDD" id="cd00303">
    <property type="entry name" value="retropepsin_like"/>
    <property type="match status" value="1"/>
</dbReference>
<dbReference type="InterPro" id="IPR056924">
    <property type="entry name" value="SH3_Tf2-1"/>
</dbReference>
<dbReference type="InterPro" id="IPR041588">
    <property type="entry name" value="Integrase_H2C2"/>
</dbReference>
<name>A0A5B7BER3_DAVIN</name>
<evidence type="ECO:0000313" key="14">
    <source>
        <dbReference type="EMBL" id="MPA67359.1"/>
    </source>
</evidence>
<evidence type="ECO:0000256" key="10">
    <source>
        <dbReference type="SAM" id="MobiDB-lite"/>
    </source>
</evidence>
<dbReference type="PANTHER" id="PTHR35046">
    <property type="entry name" value="ZINC KNUCKLE (CCHC-TYPE) FAMILY PROTEIN"/>
    <property type="match status" value="1"/>
</dbReference>
<reference evidence="14" key="1">
    <citation type="submission" date="2019-08" db="EMBL/GenBank/DDBJ databases">
        <title>Reference gene set and small RNA set construction with multiple tissues from Davidia involucrata Baill.</title>
        <authorList>
            <person name="Yang H."/>
            <person name="Zhou C."/>
            <person name="Li G."/>
            <person name="Wang J."/>
            <person name="Gao P."/>
            <person name="Wang M."/>
            <person name="Wang R."/>
            <person name="Zhao Y."/>
        </authorList>
    </citation>
    <scope>NUCLEOTIDE SEQUENCE</scope>
    <source>
        <tissue evidence="14">Mixed with DoveR01_LX</tissue>
    </source>
</reference>
<dbReference type="Pfam" id="PF17917">
    <property type="entry name" value="RT_RNaseH"/>
    <property type="match status" value="1"/>
</dbReference>
<dbReference type="SUPFAM" id="SSF56672">
    <property type="entry name" value="DNA/RNA polymerases"/>
    <property type="match status" value="1"/>
</dbReference>
<dbReference type="InterPro" id="IPR036397">
    <property type="entry name" value="RNaseH_sf"/>
</dbReference>
<feature type="region of interest" description="Disordered" evidence="10">
    <location>
        <begin position="80"/>
        <end position="114"/>
    </location>
</feature>
<feature type="region of interest" description="Disordered" evidence="10">
    <location>
        <begin position="283"/>
        <end position="374"/>
    </location>
</feature>
<dbReference type="Pfam" id="PF24626">
    <property type="entry name" value="SH3_Tf2-1"/>
    <property type="match status" value="1"/>
</dbReference>
<dbReference type="PANTHER" id="PTHR35046:SF26">
    <property type="entry name" value="RNA-DIRECTED DNA POLYMERASE"/>
    <property type="match status" value="1"/>
</dbReference>
<dbReference type="EC" id="2.7.7.49" evidence="1"/>
<dbReference type="GO" id="GO:0004519">
    <property type="term" value="F:endonuclease activity"/>
    <property type="evidence" value="ECO:0007669"/>
    <property type="project" value="UniProtKB-KW"/>
</dbReference>
<evidence type="ECO:0000256" key="1">
    <source>
        <dbReference type="ARBA" id="ARBA00012493"/>
    </source>
</evidence>
<dbReference type="InterPro" id="IPR012337">
    <property type="entry name" value="RNaseH-like_sf"/>
</dbReference>
<feature type="compositionally biased region" description="Polar residues" evidence="10">
    <location>
        <begin position="284"/>
        <end position="307"/>
    </location>
</feature>
<dbReference type="InterPro" id="IPR036875">
    <property type="entry name" value="Znf_CCHC_sf"/>
</dbReference>
<keyword evidence="5" id="KW-0255">Endonuclease</keyword>
<dbReference type="Pfam" id="PF03732">
    <property type="entry name" value="Retrotrans_gag"/>
    <property type="match status" value="1"/>
</dbReference>
<keyword evidence="9" id="KW-0175">Coiled coil</keyword>
<dbReference type="Gene3D" id="2.40.70.10">
    <property type="entry name" value="Acid Proteases"/>
    <property type="match status" value="1"/>
</dbReference>
<dbReference type="PROSITE" id="PS50158">
    <property type="entry name" value="ZF_CCHC"/>
    <property type="match status" value="1"/>
</dbReference>
<keyword evidence="3" id="KW-0548">Nucleotidyltransferase</keyword>
<dbReference type="CDD" id="cd01647">
    <property type="entry name" value="RT_LTR"/>
    <property type="match status" value="1"/>
</dbReference>
<organism evidence="14">
    <name type="scientific">Davidia involucrata</name>
    <name type="common">Dove tree</name>
    <dbReference type="NCBI Taxonomy" id="16924"/>
    <lineage>
        <taxon>Eukaryota</taxon>
        <taxon>Viridiplantae</taxon>
        <taxon>Streptophyta</taxon>
        <taxon>Embryophyta</taxon>
        <taxon>Tracheophyta</taxon>
        <taxon>Spermatophyta</taxon>
        <taxon>Magnoliopsida</taxon>
        <taxon>eudicotyledons</taxon>
        <taxon>Gunneridae</taxon>
        <taxon>Pentapetalae</taxon>
        <taxon>asterids</taxon>
        <taxon>Cornales</taxon>
        <taxon>Nyssaceae</taxon>
        <taxon>Davidia</taxon>
    </lineage>
</organism>
<proteinExistence type="predicted"/>
<dbReference type="SUPFAM" id="SSF57756">
    <property type="entry name" value="Retrovirus zinc finger-like domains"/>
    <property type="match status" value="1"/>
</dbReference>
<evidence type="ECO:0000259" key="12">
    <source>
        <dbReference type="PROSITE" id="PS50878"/>
    </source>
</evidence>
<dbReference type="Pfam" id="PF00078">
    <property type="entry name" value="RVT_1"/>
    <property type="match status" value="1"/>
</dbReference>
<dbReference type="GO" id="GO:0008270">
    <property type="term" value="F:zinc ion binding"/>
    <property type="evidence" value="ECO:0007669"/>
    <property type="project" value="UniProtKB-KW"/>
</dbReference>
<keyword evidence="8" id="KW-0862">Zinc</keyword>
<gene>
    <name evidence="14" type="ORF">Din_036800</name>
</gene>
<evidence type="ECO:0000256" key="9">
    <source>
        <dbReference type="SAM" id="Coils"/>
    </source>
</evidence>
<accession>A0A5B7BER3</accession>
<keyword evidence="6" id="KW-0378">Hydrolase</keyword>
<dbReference type="InterPro" id="IPR001878">
    <property type="entry name" value="Znf_CCHC"/>
</dbReference>
<dbReference type="Pfam" id="PF17921">
    <property type="entry name" value="Integrase_H2C2"/>
    <property type="match status" value="1"/>
</dbReference>
<dbReference type="SMART" id="SM00343">
    <property type="entry name" value="ZnF_C2HC"/>
    <property type="match status" value="1"/>
</dbReference>
<evidence type="ECO:0000256" key="8">
    <source>
        <dbReference type="PROSITE-ProRule" id="PRU00047"/>
    </source>
</evidence>
<evidence type="ECO:0000256" key="3">
    <source>
        <dbReference type="ARBA" id="ARBA00022695"/>
    </source>
</evidence>
<evidence type="ECO:0000256" key="5">
    <source>
        <dbReference type="ARBA" id="ARBA00022759"/>
    </source>
</evidence>
<evidence type="ECO:0000256" key="4">
    <source>
        <dbReference type="ARBA" id="ARBA00022722"/>
    </source>
</evidence>
<keyword evidence="2" id="KW-0808">Transferase</keyword>
<dbReference type="InterPro" id="IPR021109">
    <property type="entry name" value="Peptidase_aspartic_dom_sf"/>
</dbReference>
<keyword evidence="8" id="KW-0479">Metal-binding</keyword>
<sequence>MATDGDGSNHSGDDDRGVQALRRTVRDFGQRFDRLEQQLQMMQQAIADLGLGGNRNRERDRARVDDVPRDQPVMRNVPARRRNNPVYANNSDSDEEFADFPADRGYGRDPRGQNTQEYRMKIDLPSFNGHLHIESFLDWISEVETFFDCMEISDDKQVKLVAYKLKGGASAWWDQVQQNRRRQGKQPVRTWQKMRRLLRERFLPVDYEQVLYQQYQNCRQGGRSVSEYSQEFNTLSSRNNLTETENQQVARYVGGLRATIQDQLNLRTIWNLNEATSLALKVEAQQSRQPLRSQNSARSYPDSSRNQQNRDKQIEGVVPQPQKITPRDQASSSKNQNTPIAPSQKSTNPYARPIPGKCFRCQQPGHRSNECPNRRQVNMVGVTEDNSPDFENEEEAEYQDEYGGAEITEGDEGEHVSCVVQRLLLVPKQEVDPQRHNIFRTRCTINQKVCDVIIDSGSSENIVSKALVKALQLKTEKHPNPYKIGWIKKGAETKVTEICRVPFSIGKVYKDEVACDIVDMDACHVLLGRPWQFDVDATHKGKDNTYLFWWHDKKVVLVPNEKGSNLPKTSKVEGRSLLTVAGSQFMEDAKEAGQIIVMIVKGKTGPEPPDVPEILQPLLAEFQDITPSELPDHLPPMRDIQHHIDLVPGASLPNLPHYRMSPKENEILQQQVEDLINKGFIQESMSPCAVPALLTPKKDGSWRMCVDSRAINKITVKYRFPIPRLNDMLDMLEGSKIFSKIDLRSGYHQIRIRPGDEWKTAFKTKEGLYEWLVMPFGLSNAPSTFMRIMNQVLKPFIGKFVVVYFDDILIYSKSEREHLEHVREVLLALRESKLYINMKKCCFLTTRLLFLGFIIGSEGIQVDEEKVRAIRDWPTPKTVHDIRSFHGLATFYRRFIRNFSSIVAPITDCMKKGKFRWEDDQEASFALIKEKLSTAPVLALPSFEKLFQVDCDASITGIGAVLSQEGRPVEFFSEKLNEARQKWTTYELELHAVVRALKHWEHYLIHQEFVIYSDHEALKFINTQNSLSRMHGRWIAFLQRFTFVLKHKAGQQNKVADALSRRAALLAVVSSEITSFESLKELYQEDEDFQQWWAKCELKQASAEFHIQDGYLFKGNQLCIPRTSLREQILRDLHSGGLGGHLGRDKTIALVEERYYWPQLKRDVGKFVQKCPICQTAKGQAQNTGLYTPLPVPEDIWEDLTMDFILGLPRTQRGMDSVFVVVDRFSKMAHFIPCKKTSDASHVANLFFREIVRLHGVPKSITSDRDVKFLSHFWRTLWRKFDTSLQYSSTAHPQTDGQTEVTNRTLGNLIRCTSGDRPKQWDVGLPQMEFAYNCMTNRSTKKTPFEIVYTKPPKQALDLAPLPKLPGSSIAAENFADRYYTIQEEVKQNLEKANNLYKAAADKHRRPKVFTEGDLVMVFLRKNRFPVGTYNKLKNRKYGPFRVKRKINDNAYVVELPDDMAISSTFNVADLFEYHPPDEPLYTANSRSSFFKVEGNDVAHMAKSRDGLVEAEFRKMAKELGNAHV</sequence>
<keyword evidence="4" id="KW-0540">Nuclease</keyword>
<evidence type="ECO:0000256" key="6">
    <source>
        <dbReference type="ARBA" id="ARBA00022801"/>
    </source>
</evidence>
<dbReference type="EMBL" id="GHES01036800">
    <property type="protein sequence ID" value="MPA67359.1"/>
    <property type="molecule type" value="Transcribed_RNA"/>
</dbReference>
<feature type="compositionally biased region" description="Basic and acidic residues" evidence="10">
    <location>
        <begin position="101"/>
        <end position="111"/>
    </location>
</feature>
<dbReference type="InterPro" id="IPR041373">
    <property type="entry name" value="RT_RNaseH"/>
</dbReference>
<dbReference type="Gene3D" id="1.10.340.70">
    <property type="match status" value="1"/>
</dbReference>
<evidence type="ECO:0000259" key="11">
    <source>
        <dbReference type="PROSITE" id="PS50158"/>
    </source>
</evidence>
<feature type="compositionally biased region" description="Polar residues" evidence="10">
    <location>
        <begin position="328"/>
        <end position="349"/>
    </location>
</feature>
<dbReference type="PROSITE" id="PS50878">
    <property type="entry name" value="RT_POL"/>
    <property type="match status" value="1"/>
</dbReference>
<dbReference type="SUPFAM" id="SSF50630">
    <property type="entry name" value="Acid proteases"/>
    <property type="match status" value="1"/>
</dbReference>
<dbReference type="Pfam" id="PF13650">
    <property type="entry name" value="Asp_protease_2"/>
    <property type="match status" value="1"/>
</dbReference>
<dbReference type="SUPFAM" id="SSF53098">
    <property type="entry name" value="Ribonuclease H-like"/>
    <property type="match status" value="1"/>
</dbReference>
<dbReference type="Gene3D" id="4.10.60.10">
    <property type="entry name" value="Zinc finger, CCHC-type"/>
    <property type="match status" value="1"/>
</dbReference>
<dbReference type="InterPro" id="IPR005162">
    <property type="entry name" value="Retrotrans_gag_dom"/>
</dbReference>
<dbReference type="Gene3D" id="3.30.70.270">
    <property type="match status" value="2"/>
</dbReference>
<keyword evidence="8" id="KW-0863">Zinc-finger</keyword>
<dbReference type="InterPro" id="IPR043502">
    <property type="entry name" value="DNA/RNA_pol_sf"/>
</dbReference>
<dbReference type="FunFam" id="1.10.340.70:FF:000001">
    <property type="entry name" value="Retrovirus-related Pol polyprotein from transposon gypsy-like Protein"/>
    <property type="match status" value="1"/>
</dbReference>
<evidence type="ECO:0000256" key="7">
    <source>
        <dbReference type="ARBA" id="ARBA00022918"/>
    </source>
</evidence>
<dbReference type="InterPro" id="IPR001584">
    <property type="entry name" value="Integrase_cat-core"/>
</dbReference>
<protein>
    <recommendedName>
        <fullName evidence="1">RNA-directed DNA polymerase</fullName>
        <ecNumber evidence="1">2.7.7.49</ecNumber>
    </recommendedName>
</protein>
<feature type="domain" description="Integrase catalytic" evidence="13">
    <location>
        <begin position="1187"/>
        <end position="1352"/>
    </location>
</feature>
<feature type="domain" description="CCHC-type" evidence="11">
    <location>
        <begin position="357"/>
        <end position="373"/>
    </location>
</feature>
<dbReference type="GO" id="GO:0003964">
    <property type="term" value="F:RNA-directed DNA polymerase activity"/>
    <property type="evidence" value="ECO:0007669"/>
    <property type="project" value="UniProtKB-KW"/>
</dbReference>
<dbReference type="Pfam" id="PF00098">
    <property type="entry name" value="zf-CCHC"/>
    <property type="match status" value="1"/>
</dbReference>
<dbReference type="Gene3D" id="3.30.420.10">
    <property type="entry name" value="Ribonuclease H-like superfamily/Ribonuclease H"/>
    <property type="match status" value="2"/>
</dbReference>
<dbReference type="PROSITE" id="PS50994">
    <property type="entry name" value="INTEGRASE"/>
    <property type="match status" value="1"/>
</dbReference>
<dbReference type="CDD" id="cd09274">
    <property type="entry name" value="RNase_HI_RT_Ty3"/>
    <property type="match status" value="1"/>
</dbReference>
<evidence type="ECO:0000259" key="13">
    <source>
        <dbReference type="PROSITE" id="PS50994"/>
    </source>
</evidence>
<dbReference type="FunFam" id="3.30.70.270:FF:000026">
    <property type="entry name" value="Transposon Ty3-G Gag-Pol polyprotein"/>
    <property type="match status" value="1"/>
</dbReference>
<dbReference type="Gene3D" id="3.10.10.10">
    <property type="entry name" value="HIV Type 1 Reverse Transcriptase, subunit A, domain 1"/>
    <property type="match status" value="1"/>
</dbReference>
<dbReference type="GO" id="GO:0015074">
    <property type="term" value="P:DNA integration"/>
    <property type="evidence" value="ECO:0007669"/>
    <property type="project" value="InterPro"/>
</dbReference>
<dbReference type="InterPro" id="IPR000477">
    <property type="entry name" value="RT_dom"/>
</dbReference>
<keyword evidence="7" id="KW-0695">RNA-directed DNA polymerase</keyword>
<dbReference type="GO" id="GO:0003676">
    <property type="term" value="F:nucleic acid binding"/>
    <property type="evidence" value="ECO:0007669"/>
    <property type="project" value="InterPro"/>
</dbReference>
<evidence type="ECO:0000256" key="2">
    <source>
        <dbReference type="ARBA" id="ARBA00022679"/>
    </source>
</evidence>
<feature type="domain" description="Reverse transcriptase" evidence="12">
    <location>
        <begin position="676"/>
        <end position="855"/>
    </location>
</feature>